<geneLocation type="plasmid" evidence="2 3">
    <name>AZO_p2</name>
</geneLocation>
<dbReference type="KEGG" id="ali:AZOLI_p20166"/>
<sequence length="206" mass="22337">MPLPDHAFHFCDALVWKRLGLRDGDIDFIVGALRTGERNAGLITESLFEDRLGIVARAGHPLANSPLSLRDLLSQRWILPRRGAPGRRLIDRSFQELACDPPTPSVETGDLAVLRSLLKNSDMLTAISPHQLHYEIASGDLMELPILLGGTVRQIGITSREGARLSPAALAVLDEIRAASKGPSGPAGAEAFEKVRRLEAPGARWS</sequence>
<dbReference type="OrthoDB" id="7840053at2"/>
<evidence type="ECO:0000259" key="1">
    <source>
        <dbReference type="Pfam" id="PF03466"/>
    </source>
</evidence>
<dbReference type="GO" id="GO:0006355">
    <property type="term" value="P:regulation of DNA-templated transcription"/>
    <property type="evidence" value="ECO:0007669"/>
    <property type="project" value="TreeGrafter"/>
</dbReference>
<dbReference type="Gene3D" id="3.40.190.10">
    <property type="entry name" value="Periplasmic binding protein-like II"/>
    <property type="match status" value="1"/>
</dbReference>
<protein>
    <submittedName>
        <fullName evidence="2">Transcriptional regulator, LysR family</fullName>
    </submittedName>
</protein>
<dbReference type="Proteomes" id="UP000005667">
    <property type="component" value="Plasmid AZO_p2"/>
</dbReference>
<dbReference type="HOGENOM" id="CLU_1329718_0_0_5"/>
<name>G7ZCG1_AZOL4</name>
<dbReference type="PANTHER" id="PTHR30419">
    <property type="entry name" value="HTH-TYPE TRANSCRIPTIONAL REGULATOR YBHD"/>
    <property type="match status" value="1"/>
</dbReference>
<feature type="domain" description="LysR substrate-binding" evidence="1">
    <location>
        <begin position="20"/>
        <end position="179"/>
    </location>
</feature>
<reference evidence="3" key="1">
    <citation type="journal article" date="2011" name="PLoS Genet.">
        <title>Azospirillum genomes reveal transition of bacteria from aquatic to terrestrial environments.</title>
        <authorList>
            <person name="Wisniewski-Dye F."/>
            <person name="Borziak K."/>
            <person name="Khalsa-Moyers G."/>
            <person name="Alexandre G."/>
            <person name="Sukharnikov L.O."/>
            <person name="Wuichet K."/>
            <person name="Hurst G.B."/>
            <person name="McDonald W.H."/>
            <person name="Robertson J.S."/>
            <person name="Barbe V."/>
            <person name="Calteau A."/>
            <person name="Rouy Z."/>
            <person name="Mangenot S."/>
            <person name="Prigent-Combaret C."/>
            <person name="Normand P."/>
            <person name="Boyer M."/>
            <person name="Siguier P."/>
            <person name="Dessaux Y."/>
            <person name="Elmerich C."/>
            <person name="Condemine G."/>
            <person name="Krishnen G."/>
            <person name="Kennedy I."/>
            <person name="Paterson A.H."/>
            <person name="Gonzalez V."/>
            <person name="Mavingui P."/>
            <person name="Zhulin I.B."/>
        </authorList>
    </citation>
    <scope>NUCLEOTIDE SEQUENCE [LARGE SCALE GENOMIC DNA]</scope>
    <source>
        <strain evidence="3">4B</strain>
    </source>
</reference>
<dbReference type="GO" id="GO:0005829">
    <property type="term" value="C:cytosol"/>
    <property type="evidence" value="ECO:0007669"/>
    <property type="project" value="TreeGrafter"/>
</dbReference>
<dbReference type="AlphaFoldDB" id="G7ZCG1"/>
<evidence type="ECO:0000313" key="2">
    <source>
        <dbReference type="EMBL" id="CBS89340.1"/>
    </source>
</evidence>
<keyword evidence="3" id="KW-1185">Reference proteome</keyword>
<accession>G7ZCG1</accession>
<dbReference type="EMBL" id="FQ311870">
    <property type="protein sequence ID" value="CBS89340.1"/>
    <property type="molecule type" value="Genomic_DNA"/>
</dbReference>
<evidence type="ECO:0000313" key="3">
    <source>
        <dbReference type="Proteomes" id="UP000005667"/>
    </source>
</evidence>
<proteinExistence type="predicted"/>
<dbReference type="InterPro" id="IPR050950">
    <property type="entry name" value="HTH-type_LysR_regulators"/>
</dbReference>
<organism evidence="2 3">
    <name type="scientific">Azospirillum lipoferum (strain 4B)</name>
    <dbReference type="NCBI Taxonomy" id="862719"/>
    <lineage>
        <taxon>Bacteria</taxon>
        <taxon>Pseudomonadati</taxon>
        <taxon>Pseudomonadota</taxon>
        <taxon>Alphaproteobacteria</taxon>
        <taxon>Rhodospirillales</taxon>
        <taxon>Azospirillaceae</taxon>
        <taxon>Azospirillum</taxon>
    </lineage>
</organism>
<dbReference type="PANTHER" id="PTHR30419:SF14">
    <property type="entry name" value="LYSR FAMILY TRANSCRIPTIONAL REGULATOR"/>
    <property type="match status" value="1"/>
</dbReference>
<dbReference type="InterPro" id="IPR005119">
    <property type="entry name" value="LysR_subst-bd"/>
</dbReference>
<keyword evidence="2" id="KW-0614">Plasmid</keyword>
<dbReference type="SUPFAM" id="SSF53850">
    <property type="entry name" value="Periplasmic binding protein-like II"/>
    <property type="match status" value="1"/>
</dbReference>
<gene>
    <name evidence="2" type="ordered locus">AZOLI_p20166</name>
</gene>
<dbReference type="RefSeq" id="WP_014188760.1">
    <property type="nucleotide sequence ID" value="NC_016586.1"/>
</dbReference>
<dbReference type="Pfam" id="PF03466">
    <property type="entry name" value="LysR_substrate"/>
    <property type="match status" value="1"/>
</dbReference>